<feature type="transmembrane region" description="Helical" evidence="8">
    <location>
        <begin position="273"/>
        <end position="294"/>
    </location>
</feature>
<dbReference type="SUPFAM" id="SSF161098">
    <property type="entry name" value="MetI-like"/>
    <property type="match status" value="2"/>
</dbReference>
<feature type="transmembrane region" description="Helical" evidence="8">
    <location>
        <begin position="429"/>
        <end position="454"/>
    </location>
</feature>
<evidence type="ECO:0000256" key="7">
    <source>
        <dbReference type="ARBA" id="ARBA00023136"/>
    </source>
</evidence>
<sequence>MLSAPARARRPLAGGARVLALLGAGSVALLAAPVVYLVVRAFGADPLASLPLVVRPRTGELLLTSLALALLVAVAVGALGTLQALLLARLRLPASRALLALAALPLAMPSYVAAFGWLGLVPSMQGFWAAWLQLTIVSTPYVTLPVHAALRSAPAGLEIAARSLGRGPLAALRQVTWPIVRPAATAGALLAGLYALADFGVVSLMRVETLSTGIARAMGAGFDRSYAALLGLVLVAAAIALVLLEQRVRRAVPAARVRSAAPPRIDVGRWTPVAVAAVLTTPIVAIGVPVATLVTRALEAQSVRTLEWAELLQAAGTSVSLAIAAGILATVLAAPIALLAARHPSPVSRALEGAATIAHALPGIVVGLSLVFLSLALVPWAYQTVGVLIAAYALLAAPRAVGGVRAALERVPMRYEHLARSLGRRRAAAFSSTTGRIAAGGVGVAALLAAVAALKELPATLLLRPTGVDTLATALWARTDVSEYGAAAPFALALIACAAVPAMLVLVTSVQRDQDADLGGRSAAP</sequence>
<dbReference type="PANTHER" id="PTHR43357">
    <property type="entry name" value="INNER MEMBRANE ABC TRANSPORTER PERMEASE PROTEIN YDCV"/>
    <property type="match status" value="1"/>
</dbReference>
<reference evidence="11" key="1">
    <citation type="submission" date="2016-10" db="EMBL/GenBank/DDBJ databases">
        <authorList>
            <person name="Varghese N."/>
            <person name="Submissions S."/>
        </authorList>
    </citation>
    <scope>NUCLEOTIDE SEQUENCE [LARGE SCALE GENOMIC DNA]</scope>
    <source>
        <strain evidence="11">DSM 22965</strain>
    </source>
</reference>
<feature type="transmembrane region" description="Helical" evidence="8">
    <location>
        <begin position="486"/>
        <end position="507"/>
    </location>
</feature>
<proteinExistence type="inferred from homology"/>
<keyword evidence="6 8" id="KW-1133">Transmembrane helix</keyword>
<evidence type="ECO:0000256" key="8">
    <source>
        <dbReference type="RuleBase" id="RU363032"/>
    </source>
</evidence>
<dbReference type="Pfam" id="PF00528">
    <property type="entry name" value="BPD_transp_1"/>
    <property type="match status" value="1"/>
</dbReference>
<evidence type="ECO:0000256" key="4">
    <source>
        <dbReference type="ARBA" id="ARBA00022519"/>
    </source>
</evidence>
<evidence type="ECO:0000256" key="5">
    <source>
        <dbReference type="ARBA" id="ARBA00022692"/>
    </source>
</evidence>
<evidence type="ECO:0000256" key="1">
    <source>
        <dbReference type="ARBA" id="ARBA00004429"/>
    </source>
</evidence>
<evidence type="ECO:0000313" key="10">
    <source>
        <dbReference type="EMBL" id="SDR78778.1"/>
    </source>
</evidence>
<feature type="transmembrane region" description="Helical" evidence="8">
    <location>
        <begin position="62"/>
        <end position="86"/>
    </location>
</feature>
<keyword evidence="11" id="KW-1185">Reference proteome</keyword>
<feature type="transmembrane region" description="Helical" evidence="8">
    <location>
        <begin position="98"/>
        <end position="120"/>
    </location>
</feature>
<dbReference type="CDD" id="cd06261">
    <property type="entry name" value="TM_PBP2"/>
    <property type="match status" value="1"/>
</dbReference>
<feature type="domain" description="ABC transmembrane type-1" evidence="9">
    <location>
        <begin position="315"/>
        <end position="505"/>
    </location>
</feature>
<dbReference type="EMBL" id="LT629734">
    <property type="protein sequence ID" value="SDR78778.1"/>
    <property type="molecule type" value="Genomic_DNA"/>
</dbReference>
<keyword evidence="5 8" id="KW-0812">Transmembrane</keyword>
<dbReference type="GO" id="GO:0005886">
    <property type="term" value="C:plasma membrane"/>
    <property type="evidence" value="ECO:0007669"/>
    <property type="project" value="UniProtKB-SubCell"/>
</dbReference>
<dbReference type="Gene3D" id="1.10.3720.10">
    <property type="entry name" value="MetI-like"/>
    <property type="match status" value="2"/>
</dbReference>
<protein>
    <submittedName>
        <fullName evidence="10">Iron(III) transport system permease protein</fullName>
    </submittedName>
</protein>
<feature type="transmembrane region" description="Helical" evidence="8">
    <location>
        <begin position="225"/>
        <end position="244"/>
    </location>
</feature>
<keyword evidence="7 8" id="KW-0472">Membrane</keyword>
<dbReference type="STRING" id="684552.SAMN04489719_0771"/>
<evidence type="ECO:0000256" key="2">
    <source>
        <dbReference type="ARBA" id="ARBA00022448"/>
    </source>
</evidence>
<feature type="transmembrane region" description="Helical" evidence="8">
    <location>
        <begin position="314"/>
        <end position="339"/>
    </location>
</feature>
<organism evidence="10 11">
    <name type="scientific">Agrococcus carbonis</name>
    <dbReference type="NCBI Taxonomy" id="684552"/>
    <lineage>
        <taxon>Bacteria</taxon>
        <taxon>Bacillati</taxon>
        <taxon>Actinomycetota</taxon>
        <taxon>Actinomycetes</taxon>
        <taxon>Micrococcales</taxon>
        <taxon>Microbacteriaceae</taxon>
        <taxon>Agrococcus</taxon>
    </lineage>
</organism>
<evidence type="ECO:0000256" key="3">
    <source>
        <dbReference type="ARBA" id="ARBA00022475"/>
    </source>
</evidence>
<accession>A0A1H1LVW8</accession>
<feature type="transmembrane region" description="Helical" evidence="8">
    <location>
        <begin position="360"/>
        <end position="382"/>
    </location>
</feature>
<dbReference type="PROSITE" id="PS50928">
    <property type="entry name" value="ABC_TM1"/>
    <property type="match status" value="2"/>
</dbReference>
<keyword evidence="4" id="KW-0997">Cell inner membrane</keyword>
<dbReference type="AlphaFoldDB" id="A0A1H1LVW8"/>
<dbReference type="Proteomes" id="UP000199649">
    <property type="component" value="Chromosome I"/>
</dbReference>
<evidence type="ECO:0000313" key="11">
    <source>
        <dbReference type="Proteomes" id="UP000199649"/>
    </source>
</evidence>
<dbReference type="GO" id="GO:0055085">
    <property type="term" value="P:transmembrane transport"/>
    <property type="evidence" value="ECO:0007669"/>
    <property type="project" value="InterPro"/>
</dbReference>
<dbReference type="PANTHER" id="PTHR43357:SF3">
    <property type="entry name" value="FE(3+)-TRANSPORT SYSTEM PERMEASE PROTEIN FBPB 2"/>
    <property type="match status" value="1"/>
</dbReference>
<evidence type="ECO:0000256" key="6">
    <source>
        <dbReference type="ARBA" id="ARBA00022989"/>
    </source>
</evidence>
<dbReference type="InterPro" id="IPR000515">
    <property type="entry name" value="MetI-like"/>
</dbReference>
<gene>
    <name evidence="10" type="ORF">SAMN04489719_0771</name>
</gene>
<name>A0A1H1LVW8_9MICO</name>
<keyword evidence="2 8" id="KW-0813">Transport</keyword>
<feature type="domain" description="ABC transmembrane type-1" evidence="9">
    <location>
        <begin position="62"/>
        <end position="245"/>
    </location>
</feature>
<keyword evidence="3" id="KW-1003">Cell membrane</keyword>
<comment type="similarity">
    <text evidence="8">Belongs to the binding-protein-dependent transport system permease family.</text>
</comment>
<feature type="transmembrane region" description="Helical" evidence="8">
    <location>
        <begin position="183"/>
        <end position="205"/>
    </location>
</feature>
<dbReference type="InterPro" id="IPR035906">
    <property type="entry name" value="MetI-like_sf"/>
</dbReference>
<feature type="transmembrane region" description="Helical" evidence="8">
    <location>
        <begin position="21"/>
        <end position="42"/>
    </location>
</feature>
<evidence type="ECO:0000259" key="9">
    <source>
        <dbReference type="PROSITE" id="PS50928"/>
    </source>
</evidence>
<comment type="subcellular location">
    <subcellularLocation>
        <location evidence="1">Cell inner membrane</location>
        <topology evidence="1">Multi-pass membrane protein</topology>
    </subcellularLocation>
    <subcellularLocation>
        <location evidence="8">Cell membrane</location>
        <topology evidence="8">Multi-pass membrane protein</topology>
    </subcellularLocation>
</comment>